<feature type="region of interest" description="Disordered" evidence="1">
    <location>
        <begin position="140"/>
        <end position="209"/>
    </location>
</feature>
<reference evidence="2" key="1">
    <citation type="journal article" date="2017" name="Appl. Environ. Microbiol.">
        <title>Molecular characterization of an Endozoicomonas-like organism causing infection in king scallop Pecten maximus L.</title>
        <authorList>
            <person name="Cano I."/>
            <person name="van Aerle R."/>
            <person name="Ross S."/>
            <person name="Verner-Jeffreys D.W."/>
            <person name="Paley R.K."/>
            <person name="Rimmer G."/>
            <person name="Ryder D."/>
            <person name="Hooper P."/>
            <person name="Stone D."/>
            <person name="Feist S.W."/>
        </authorList>
    </citation>
    <scope>NUCLEOTIDE SEQUENCE</scope>
</reference>
<dbReference type="EMBL" id="NSIT01000087">
    <property type="protein sequence ID" value="PJE79203.1"/>
    <property type="molecule type" value="Genomic_DNA"/>
</dbReference>
<feature type="region of interest" description="Disordered" evidence="1">
    <location>
        <begin position="1"/>
        <end position="30"/>
    </location>
</feature>
<feature type="region of interest" description="Disordered" evidence="1">
    <location>
        <begin position="290"/>
        <end position="320"/>
    </location>
</feature>
<feature type="compositionally biased region" description="Basic and acidic residues" evidence="1">
    <location>
        <begin position="291"/>
        <end position="320"/>
    </location>
</feature>
<protein>
    <submittedName>
        <fullName evidence="2">Uncharacterized protein</fullName>
    </submittedName>
</protein>
<feature type="region of interest" description="Disordered" evidence="1">
    <location>
        <begin position="436"/>
        <end position="486"/>
    </location>
</feature>
<feature type="compositionally biased region" description="Polar residues" evidence="1">
    <location>
        <begin position="141"/>
        <end position="163"/>
    </location>
</feature>
<feature type="region of interest" description="Disordered" evidence="1">
    <location>
        <begin position="351"/>
        <end position="379"/>
    </location>
</feature>
<sequence length="1069" mass="122896">MDGINRSGHPNSHNINRLPVSAKTAGRSVRTVTPSTILPKKAHHPIKALKEYQIQPVYSQDNFELIQELQPVLLTLSSCMNAFCSLLDAIEKDEQAKHSFPKKQTNHALFHPPMDKDLFKTLNLFRQTLEISGRIIEQLPLSPTSRTHSPGINTNHMTSSAFSEKTRQKDIQHKASWQETQRTPKQREFQPRKETPPSSLKPASSLSEEDLTLPAPTQEIQIQANDRQVPELEKQVAITNKRLNEKVAFIEKTQQQIQRQAQTIEERSSQLDNQKAAYLEQQQKIGQLKKKLSDNKNQLQKDNEIPSSETPERNNKRETREKTLLKAEIMELQQHLSKARNDKQEIQRQLKETQDRLNQSQPKQDKKIHSLGNSANNNEQIRLKAKITKLQQYLSRASDKKQGLQQQLKQTEAQLRETQHQYNQLLQNQNQQLAKKLTQKSGQQQETTIQEPLIVVPEKPSTSSGIYSDTPPPGSEERKPSPKSQLIPLHKLANKRQYQSGYIERGTDKLPIYISYETGRQYIAYDDTYGIELKNNKIIPTRYGDICREDEQFIIAEPDEYLTRRNGEVIPVKNEQLLIQQINTLLSRQDMEPRAKLDQLFDHYHDNFFCNNDLHLSRRATYQFLRLYKQVIQEEPGKDPRLKAKRLQALAQLKQSLAAIPEGHSHETQLIQVITQCAGRIREKNLVKQMDGLEFCGVFASAYLLWHIDPEKATERILHLAHVAFNGSERQKARTFPNHYRTEQYKEPVVDQLFVTSLQKNAIDGHQTGSTIHHDAYALEQLGIPASLFKPSVQDNTQQQHAGLEELSALTHNGLSLRVEITETFASALQNAMDKNPRHRKAGILSDISHQLKPSVTEQDFEHTVIIDKIILPSQFPAGKVKVKIHSWGEHNWLDLSAKVFLKHIQLENTLIIGKKINSAQIQAIEKVIPLPDNHYHILPSGQPMNVFYTEECDTRFYVDDTGTCLELKPQTLYQQNYADVFYLDQTRFWLADKPKGEMLIPVSAHAVIKLKKGRPRANVYLSSDDQWYALTENQPHDPIKLEHGKKVQLSSDRWAEIKEDGKVYTYSQ</sequence>
<evidence type="ECO:0000313" key="2">
    <source>
        <dbReference type="EMBL" id="PJE79203.1"/>
    </source>
</evidence>
<gene>
    <name evidence="2" type="ORF">CI610_01822</name>
</gene>
<accession>A0A2H9T7L8</accession>
<comment type="caution">
    <text evidence="2">The sequence shown here is derived from an EMBL/GenBank/DDBJ whole genome shotgun (WGS) entry which is preliminary data.</text>
</comment>
<feature type="compositionally biased region" description="Low complexity" evidence="1">
    <location>
        <begin position="196"/>
        <end position="206"/>
    </location>
</feature>
<feature type="compositionally biased region" description="Polar residues" evidence="1">
    <location>
        <begin position="441"/>
        <end position="450"/>
    </location>
</feature>
<evidence type="ECO:0000256" key="1">
    <source>
        <dbReference type="SAM" id="MobiDB-lite"/>
    </source>
</evidence>
<feature type="compositionally biased region" description="Basic and acidic residues" evidence="1">
    <location>
        <begin position="164"/>
        <end position="173"/>
    </location>
</feature>
<organism evidence="2">
    <name type="scientific">invertebrate metagenome</name>
    <dbReference type="NCBI Taxonomy" id="1711999"/>
    <lineage>
        <taxon>unclassified sequences</taxon>
        <taxon>metagenomes</taxon>
        <taxon>organismal metagenomes</taxon>
    </lineage>
</organism>
<name>A0A2H9T7L8_9ZZZZ</name>
<dbReference type="AlphaFoldDB" id="A0A2H9T7L8"/>
<feature type="compositionally biased region" description="Basic and acidic residues" evidence="1">
    <location>
        <begin position="185"/>
        <end position="195"/>
    </location>
</feature>
<proteinExistence type="predicted"/>